<keyword evidence="2" id="KW-0689">Ribosomal protein</keyword>
<organism evidence="4">
    <name type="scientific">marine metagenome</name>
    <dbReference type="NCBI Taxonomy" id="408172"/>
    <lineage>
        <taxon>unclassified sequences</taxon>
        <taxon>metagenomes</taxon>
        <taxon>ecological metagenomes</taxon>
    </lineage>
</organism>
<dbReference type="PROSITE" id="PS01199">
    <property type="entry name" value="RIBOSOMAL_L1"/>
    <property type="match status" value="1"/>
</dbReference>
<dbReference type="CDD" id="cd00403">
    <property type="entry name" value="Ribosomal_L1"/>
    <property type="match status" value="1"/>
</dbReference>
<comment type="similarity">
    <text evidence="1">Belongs to the universal ribosomal protein uL1 family.</text>
</comment>
<dbReference type="InterPro" id="IPR023673">
    <property type="entry name" value="Ribosomal_uL1_CS"/>
</dbReference>
<evidence type="ECO:0000313" key="4">
    <source>
        <dbReference type="EMBL" id="SVB66285.1"/>
    </source>
</evidence>
<accession>A0A382FUP7</accession>
<dbReference type="InterPro" id="IPR028364">
    <property type="entry name" value="Ribosomal_uL1/biogenesis"/>
</dbReference>
<dbReference type="Pfam" id="PF00687">
    <property type="entry name" value="Ribosomal_L1"/>
    <property type="match status" value="1"/>
</dbReference>
<proteinExistence type="inferred from homology"/>
<dbReference type="GO" id="GO:1990904">
    <property type="term" value="C:ribonucleoprotein complex"/>
    <property type="evidence" value="ECO:0007669"/>
    <property type="project" value="UniProtKB-KW"/>
</dbReference>
<dbReference type="InterPro" id="IPR016095">
    <property type="entry name" value="Ribosomal_uL1_3-a/b-sand"/>
</dbReference>
<protein>
    <recommendedName>
        <fullName evidence="5">Ribosomal protein</fullName>
    </recommendedName>
</protein>
<evidence type="ECO:0008006" key="5">
    <source>
        <dbReference type="Google" id="ProtNLM"/>
    </source>
</evidence>
<dbReference type="AlphaFoldDB" id="A0A382FUP7"/>
<evidence type="ECO:0000256" key="1">
    <source>
        <dbReference type="ARBA" id="ARBA00010531"/>
    </source>
</evidence>
<dbReference type="PANTHER" id="PTHR36427">
    <property type="entry name" value="54S RIBOSOMAL PROTEIN L1, MITOCHONDRIAL"/>
    <property type="match status" value="1"/>
</dbReference>
<dbReference type="InterPro" id="IPR023674">
    <property type="entry name" value="Ribosomal_uL1-like"/>
</dbReference>
<keyword evidence="3" id="KW-0687">Ribonucleoprotein</keyword>
<sequence length="134" mass="14881">MLITPEELGDLSNDKRRARKVVDGIDYFVAEISMMADIGKLLGVVLGPRGKMPRPVPPTADIARVIDGLRNLVVLRSRDRPTFHVPIGTVAMEQEQLAENLETVLKRVESHLDRGDQNIASVWVKTTMGKAVRL</sequence>
<dbReference type="Gene3D" id="3.40.50.790">
    <property type="match status" value="1"/>
</dbReference>
<gene>
    <name evidence="4" type="ORF">METZ01_LOCUS219139</name>
</gene>
<dbReference type="PANTHER" id="PTHR36427:SF3">
    <property type="entry name" value="LARGE RIBOSOMAL SUBUNIT PROTEIN UL1M"/>
    <property type="match status" value="1"/>
</dbReference>
<dbReference type="Gene3D" id="3.30.190.20">
    <property type="match status" value="1"/>
</dbReference>
<reference evidence="4" key="1">
    <citation type="submission" date="2018-05" db="EMBL/GenBank/DDBJ databases">
        <authorList>
            <person name="Lanie J.A."/>
            <person name="Ng W.-L."/>
            <person name="Kazmierczak K.M."/>
            <person name="Andrzejewski T.M."/>
            <person name="Davidsen T.M."/>
            <person name="Wayne K.J."/>
            <person name="Tettelin H."/>
            <person name="Glass J.I."/>
            <person name="Rusch D."/>
            <person name="Podicherti R."/>
            <person name="Tsui H.-C.T."/>
            <person name="Winkler M.E."/>
        </authorList>
    </citation>
    <scope>NUCLEOTIDE SEQUENCE</scope>
</reference>
<dbReference type="SUPFAM" id="SSF56808">
    <property type="entry name" value="Ribosomal protein L1"/>
    <property type="match status" value="1"/>
</dbReference>
<name>A0A382FUP7_9ZZZZ</name>
<evidence type="ECO:0000256" key="3">
    <source>
        <dbReference type="ARBA" id="ARBA00023274"/>
    </source>
</evidence>
<dbReference type="GO" id="GO:0005840">
    <property type="term" value="C:ribosome"/>
    <property type="evidence" value="ECO:0007669"/>
    <property type="project" value="UniProtKB-KW"/>
</dbReference>
<evidence type="ECO:0000256" key="2">
    <source>
        <dbReference type="ARBA" id="ARBA00022980"/>
    </source>
</evidence>
<dbReference type="EMBL" id="UINC01051754">
    <property type="protein sequence ID" value="SVB66285.1"/>
    <property type="molecule type" value="Genomic_DNA"/>
</dbReference>